<evidence type="ECO:0000256" key="4">
    <source>
        <dbReference type="ARBA" id="ARBA00022827"/>
    </source>
</evidence>
<evidence type="ECO:0000256" key="3">
    <source>
        <dbReference type="ARBA" id="ARBA00022630"/>
    </source>
</evidence>
<dbReference type="Pfam" id="PF05199">
    <property type="entry name" value="GMC_oxred_C"/>
    <property type="match status" value="1"/>
</dbReference>
<evidence type="ECO:0000256" key="5">
    <source>
        <dbReference type="RuleBase" id="RU003968"/>
    </source>
</evidence>
<evidence type="ECO:0000256" key="2">
    <source>
        <dbReference type="ARBA" id="ARBA00010790"/>
    </source>
</evidence>
<evidence type="ECO:0000256" key="1">
    <source>
        <dbReference type="ARBA" id="ARBA00001974"/>
    </source>
</evidence>
<dbReference type="Gene3D" id="3.30.560.10">
    <property type="entry name" value="Glucose Oxidase, domain 3"/>
    <property type="match status" value="1"/>
</dbReference>
<dbReference type="PIRSF" id="PIRSF000137">
    <property type="entry name" value="Alcohol_oxidase"/>
    <property type="match status" value="1"/>
</dbReference>
<reference evidence="8 9" key="1">
    <citation type="submission" date="2020-04" db="EMBL/GenBank/DDBJ databases">
        <authorList>
            <person name="Yoon J."/>
        </authorList>
    </citation>
    <scope>NUCLEOTIDE SEQUENCE [LARGE SCALE GENOMIC DNA]</scope>
    <source>
        <strain evidence="8 9">KMU-166</strain>
    </source>
</reference>
<dbReference type="InterPro" id="IPR000172">
    <property type="entry name" value="GMC_OxRdtase_N"/>
</dbReference>
<dbReference type="Gene3D" id="3.50.50.60">
    <property type="entry name" value="FAD/NAD(P)-binding domain"/>
    <property type="match status" value="1"/>
</dbReference>
<sequence length="534" mass="58371">MKEFDYIIIGAGSAGCVLAERLSADGTSSVLLIEAGPLDRSPLIHMPKGFGMLLTDPKHSWKYQVSPEEGNGHRQEAWSRGKMLGGSSSINGMMYTRGQPEDFDGWAASGCSGWAWEDMRRAYKAIESHELGGNDYRGGDGPLKVSLSAEHYPACDAFIKAGGELGLKVREDVNQPDQEGIGYSPRTIWKGKRQSAAVAFLHPAKHRKNLTILVDTYTEKVEFDGRRASQVLCRTANERNRFSAKREIIVCAGAIESPVLLQRSGIGNASQLSPLGIDVISDLPGVGGNLREHFLHAMQYRVNARHLSHNHQYGGINLVKNALRYLVSKRGVLASTSHEAVAFVKTRKELDRPDAQIVMTPFSLDLPLGEQVTFEKRPGIQIFSYPLRPESQGNIAIVSHDPSVAPVIQPNYLAHDYDKKVSIDALRIIRDFARMPSLSRIVEEEIHPGPSVNSDEEILDAYRNFGQSGYHAVGTCAMGTGPGAVVDPDLKVKGVQGLRVMDCSVMPTMVSSNTNAPTMAMAWLAAERIKSGPN</sequence>
<proteinExistence type="inferred from homology"/>
<comment type="cofactor">
    <cofactor evidence="1">
        <name>FAD</name>
        <dbReference type="ChEBI" id="CHEBI:57692"/>
    </cofactor>
</comment>
<organism evidence="8 9">
    <name type="scientific">Spongiibacter thalassae</name>
    <dbReference type="NCBI Taxonomy" id="2721624"/>
    <lineage>
        <taxon>Bacteria</taxon>
        <taxon>Pseudomonadati</taxon>
        <taxon>Pseudomonadota</taxon>
        <taxon>Gammaproteobacteria</taxon>
        <taxon>Cellvibrionales</taxon>
        <taxon>Spongiibacteraceae</taxon>
        <taxon>Spongiibacter</taxon>
    </lineage>
</organism>
<comment type="caution">
    <text evidence="8">The sequence shown here is derived from an EMBL/GenBank/DDBJ whole genome shotgun (WGS) entry which is preliminary data.</text>
</comment>
<dbReference type="InterPro" id="IPR012132">
    <property type="entry name" value="GMC_OxRdtase"/>
</dbReference>
<gene>
    <name evidence="8" type="ORF">HCU74_00950</name>
</gene>
<dbReference type="Pfam" id="PF00732">
    <property type="entry name" value="GMC_oxred_N"/>
    <property type="match status" value="1"/>
</dbReference>
<name>A0ABX1G9Y8_9GAMM</name>
<dbReference type="Proteomes" id="UP000765845">
    <property type="component" value="Unassembled WGS sequence"/>
</dbReference>
<comment type="similarity">
    <text evidence="2 5">Belongs to the GMC oxidoreductase family.</text>
</comment>
<evidence type="ECO:0000313" key="9">
    <source>
        <dbReference type="Proteomes" id="UP000765845"/>
    </source>
</evidence>
<feature type="domain" description="Glucose-methanol-choline oxidoreductase N-terminal" evidence="7">
    <location>
        <begin position="253"/>
        <end position="267"/>
    </location>
</feature>
<feature type="domain" description="Glucose-methanol-choline oxidoreductase N-terminal" evidence="6">
    <location>
        <begin position="81"/>
        <end position="104"/>
    </location>
</feature>
<protein>
    <submittedName>
        <fullName evidence="8">GMC oxidoreductase</fullName>
    </submittedName>
</protein>
<dbReference type="SUPFAM" id="SSF51905">
    <property type="entry name" value="FAD/NAD(P)-binding domain"/>
    <property type="match status" value="1"/>
</dbReference>
<evidence type="ECO:0000313" key="8">
    <source>
        <dbReference type="EMBL" id="NKI15974.1"/>
    </source>
</evidence>
<evidence type="ECO:0000259" key="6">
    <source>
        <dbReference type="PROSITE" id="PS00623"/>
    </source>
</evidence>
<dbReference type="InterPro" id="IPR007867">
    <property type="entry name" value="GMC_OxRtase_C"/>
</dbReference>
<dbReference type="RefSeq" id="WP_168448523.1">
    <property type="nucleotide sequence ID" value="NZ_JAAWWK010000001.1"/>
</dbReference>
<dbReference type="InterPro" id="IPR036188">
    <property type="entry name" value="FAD/NAD-bd_sf"/>
</dbReference>
<keyword evidence="9" id="KW-1185">Reference proteome</keyword>
<dbReference type="PANTHER" id="PTHR11552:SF147">
    <property type="entry name" value="CHOLINE DEHYDROGENASE, MITOCHONDRIAL"/>
    <property type="match status" value="1"/>
</dbReference>
<accession>A0ABX1G9Y8</accession>
<evidence type="ECO:0000259" key="7">
    <source>
        <dbReference type="PROSITE" id="PS00624"/>
    </source>
</evidence>
<dbReference type="PANTHER" id="PTHR11552">
    <property type="entry name" value="GLUCOSE-METHANOL-CHOLINE GMC OXIDOREDUCTASE"/>
    <property type="match status" value="1"/>
</dbReference>
<dbReference type="PROSITE" id="PS00623">
    <property type="entry name" value="GMC_OXRED_1"/>
    <property type="match status" value="1"/>
</dbReference>
<dbReference type="PROSITE" id="PS51257">
    <property type="entry name" value="PROKAR_LIPOPROTEIN"/>
    <property type="match status" value="1"/>
</dbReference>
<keyword evidence="3 5" id="KW-0285">Flavoprotein</keyword>
<dbReference type="PROSITE" id="PS00624">
    <property type="entry name" value="GMC_OXRED_2"/>
    <property type="match status" value="1"/>
</dbReference>
<dbReference type="SUPFAM" id="SSF54373">
    <property type="entry name" value="FAD-linked reductases, C-terminal domain"/>
    <property type="match status" value="1"/>
</dbReference>
<dbReference type="EMBL" id="JAAWWK010000001">
    <property type="protein sequence ID" value="NKI15974.1"/>
    <property type="molecule type" value="Genomic_DNA"/>
</dbReference>
<keyword evidence="4 5" id="KW-0274">FAD</keyword>